<accession>A0A285L5A7</accession>
<dbReference type="STRING" id="1379680.GCA_001612615_01219"/>
<dbReference type="Gene3D" id="3.30.530.20">
    <property type="match status" value="1"/>
</dbReference>
<dbReference type="EMBL" id="OBEG01000001">
    <property type="protein sequence ID" value="SNY80098.1"/>
    <property type="molecule type" value="Genomic_DNA"/>
</dbReference>
<evidence type="ECO:0000313" key="3">
    <source>
        <dbReference type="EMBL" id="SNY80098.1"/>
    </source>
</evidence>
<evidence type="ECO:0000313" key="4">
    <source>
        <dbReference type="Proteomes" id="UP000219565"/>
    </source>
</evidence>
<sequence>MTAQQISGYGTVTEPGAVRMERLLPGPIERVWRYLTDAELRRTWLADGEMARAAGGEVELIWRNSELTGADDPAPPQYAGEHRMRGEVLAWEPPRLLSFTWGDGSEVTFTLEQVGEQVRLELTHRKLPDRGALLSVSGGWHSHLDLLVTRLAGSTPEPFWPKLARLEAEYAERIPE</sequence>
<dbReference type="Pfam" id="PF08327">
    <property type="entry name" value="AHSA1"/>
    <property type="match status" value="1"/>
</dbReference>
<dbReference type="InterPro" id="IPR013538">
    <property type="entry name" value="ASHA1/2-like_C"/>
</dbReference>
<dbReference type="RefSeq" id="WP_067780526.1">
    <property type="nucleotide sequence ID" value="NZ_JAMTCX010000002.1"/>
</dbReference>
<evidence type="ECO:0000259" key="2">
    <source>
        <dbReference type="Pfam" id="PF08327"/>
    </source>
</evidence>
<name>A0A285L5A7_9NOCA</name>
<dbReference type="Proteomes" id="UP000219565">
    <property type="component" value="Unassembled WGS sequence"/>
</dbReference>
<keyword evidence="4" id="KW-1185">Reference proteome</keyword>
<organism evidence="3 4">
    <name type="scientific">Nocardia amikacinitolerans</name>
    <dbReference type="NCBI Taxonomy" id="756689"/>
    <lineage>
        <taxon>Bacteria</taxon>
        <taxon>Bacillati</taxon>
        <taxon>Actinomycetota</taxon>
        <taxon>Actinomycetes</taxon>
        <taxon>Mycobacteriales</taxon>
        <taxon>Nocardiaceae</taxon>
        <taxon>Nocardia</taxon>
    </lineage>
</organism>
<dbReference type="OrthoDB" id="9803476at2"/>
<proteinExistence type="inferred from homology"/>
<dbReference type="SUPFAM" id="SSF55961">
    <property type="entry name" value="Bet v1-like"/>
    <property type="match status" value="1"/>
</dbReference>
<feature type="domain" description="Activator of Hsp90 ATPase homologue 1/2-like C-terminal" evidence="2">
    <location>
        <begin position="27"/>
        <end position="151"/>
    </location>
</feature>
<dbReference type="InterPro" id="IPR023393">
    <property type="entry name" value="START-like_dom_sf"/>
</dbReference>
<dbReference type="AlphaFoldDB" id="A0A285L5A7"/>
<gene>
    <name evidence="3" type="ORF">SAMN04244553_1833</name>
</gene>
<evidence type="ECO:0000256" key="1">
    <source>
        <dbReference type="ARBA" id="ARBA00006817"/>
    </source>
</evidence>
<dbReference type="CDD" id="cd08899">
    <property type="entry name" value="SRPBCC_CalC_Aha1-like_6"/>
    <property type="match status" value="1"/>
</dbReference>
<protein>
    <submittedName>
        <fullName evidence="3">Uncharacterized conserved protein YndB, AHSA1/START domain</fullName>
    </submittedName>
</protein>
<reference evidence="3 4" key="1">
    <citation type="submission" date="2017-09" db="EMBL/GenBank/DDBJ databases">
        <authorList>
            <person name="Ehlers B."/>
            <person name="Leendertz F.H."/>
        </authorList>
    </citation>
    <scope>NUCLEOTIDE SEQUENCE [LARGE SCALE GENOMIC DNA]</scope>
    <source>
        <strain evidence="3 4">DSM 45537</strain>
    </source>
</reference>
<comment type="similarity">
    <text evidence="1">Belongs to the AHA1 family.</text>
</comment>